<evidence type="ECO:0000313" key="1">
    <source>
        <dbReference type="EMBL" id="KON88323.1"/>
    </source>
</evidence>
<sequence>MISLFLTDREITSINFWFTKMKPSHPEKRRHKRIRAEGILKLKYNVIGGGSHRIVYDLQNGYVLKIALRKRGFKSNKVEFNLYMNCPPELQKHFCPVAELGNGWIIMKKIVNEIPGSSEYEEKISNLGNLFRSYGIEPLDFKRKNLALTQDGEITVIDYGNFKFNLRNPN</sequence>
<keyword evidence="2" id="KW-1185">Reference proteome</keyword>
<dbReference type="Proteomes" id="UP000037109">
    <property type="component" value="Unassembled WGS sequence"/>
</dbReference>
<accession>A0A0M0GEV6</accession>
<protein>
    <recommendedName>
        <fullName evidence="3">Protein kinase domain-containing protein</fullName>
    </recommendedName>
</protein>
<name>A0A0M0GEV6_SPOGL</name>
<reference evidence="2" key="1">
    <citation type="submission" date="2015-07" db="EMBL/GenBank/DDBJ databases">
        <title>Fjat-10036 dsm4.</title>
        <authorList>
            <person name="Liu B."/>
            <person name="Wang J."/>
            <person name="Zhu Y."/>
            <person name="Liu G."/>
            <person name="Chen Q."/>
            <person name="Chen Z."/>
            <person name="Lan J."/>
            <person name="Che J."/>
            <person name="Ge C."/>
            <person name="Shi H."/>
            <person name="Pan Z."/>
            <person name="Liu X."/>
        </authorList>
    </citation>
    <scope>NUCLEOTIDE SEQUENCE [LARGE SCALE GENOMIC DNA]</scope>
    <source>
        <strain evidence="2">DSM 4</strain>
    </source>
</reference>
<dbReference type="AlphaFoldDB" id="A0A0M0GEV6"/>
<proteinExistence type="predicted"/>
<dbReference type="EMBL" id="LGUF01000007">
    <property type="protein sequence ID" value="KON88323.1"/>
    <property type="molecule type" value="Genomic_DNA"/>
</dbReference>
<comment type="caution">
    <text evidence="1">The sequence shown here is derived from an EMBL/GenBank/DDBJ whole genome shotgun (WGS) entry which is preliminary data.</text>
</comment>
<gene>
    <name evidence="1" type="ORF">AF332_16955</name>
</gene>
<evidence type="ECO:0000313" key="2">
    <source>
        <dbReference type="Proteomes" id="UP000037109"/>
    </source>
</evidence>
<evidence type="ECO:0008006" key="3">
    <source>
        <dbReference type="Google" id="ProtNLM"/>
    </source>
</evidence>
<dbReference type="PATRIC" id="fig|1459.3.peg.3716"/>
<organism evidence="1 2">
    <name type="scientific">Sporosarcina globispora</name>
    <name type="common">Bacillus globisporus</name>
    <dbReference type="NCBI Taxonomy" id="1459"/>
    <lineage>
        <taxon>Bacteria</taxon>
        <taxon>Bacillati</taxon>
        <taxon>Bacillota</taxon>
        <taxon>Bacilli</taxon>
        <taxon>Bacillales</taxon>
        <taxon>Caryophanaceae</taxon>
        <taxon>Sporosarcina</taxon>
    </lineage>
</organism>